<keyword evidence="2 4" id="KW-0863">Zinc-finger</keyword>
<dbReference type="Gene3D" id="2.60.40.640">
    <property type="match status" value="1"/>
</dbReference>
<sequence length="117" mass="13488">MSDKPLHVKASLDKEMYYHGETVKVNLSITNNTSKHIKSIVVSVDQISTVVLYSNDIWVKSVAIEEPGLFCLDHQQPVCVFCRDSEKHTNHRIRPIDEAAQDLREELQKSLQPFRRN</sequence>
<dbReference type="GO" id="GO:0001664">
    <property type="term" value="F:G protein-coupled receptor binding"/>
    <property type="evidence" value="ECO:0007669"/>
    <property type="project" value="TreeGrafter"/>
</dbReference>
<dbReference type="EMBL" id="JAAKFY010000004">
    <property type="protein sequence ID" value="KAF3857734.1"/>
    <property type="molecule type" value="Genomic_DNA"/>
</dbReference>
<evidence type="ECO:0000256" key="3">
    <source>
        <dbReference type="ARBA" id="ARBA00022833"/>
    </source>
</evidence>
<dbReference type="InterPro" id="IPR014756">
    <property type="entry name" value="Ig_E-set"/>
</dbReference>
<reference evidence="6 7" key="1">
    <citation type="submission" date="2020-03" db="EMBL/GenBank/DDBJ databases">
        <title>Dissostichus mawsoni Genome sequencing and assembly.</title>
        <authorList>
            <person name="Park H."/>
        </authorList>
    </citation>
    <scope>NUCLEOTIDE SEQUENCE [LARGE SCALE GENOMIC DNA]</scope>
    <source>
        <strain evidence="6">DM0001</strain>
        <tissue evidence="6">Muscle</tissue>
    </source>
</reference>
<evidence type="ECO:0000256" key="1">
    <source>
        <dbReference type="ARBA" id="ARBA00005298"/>
    </source>
</evidence>
<name>A0A7J5Z7E5_DISMA</name>
<protein>
    <recommendedName>
        <fullName evidence="5">B box-type domain-containing protein</fullName>
    </recommendedName>
</protein>
<dbReference type="Pfam" id="PF00643">
    <property type="entry name" value="zf-B_box"/>
    <property type="match status" value="1"/>
</dbReference>
<dbReference type="GO" id="GO:0001750">
    <property type="term" value="C:photoreceptor outer segment"/>
    <property type="evidence" value="ECO:0007669"/>
    <property type="project" value="TreeGrafter"/>
</dbReference>
<dbReference type="Proteomes" id="UP000518266">
    <property type="component" value="Unassembled WGS sequence"/>
</dbReference>
<dbReference type="GO" id="GO:0008270">
    <property type="term" value="F:zinc ion binding"/>
    <property type="evidence" value="ECO:0007669"/>
    <property type="project" value="UniProtKB-KW"/>
</dbReference>
<dbReference type="SUPFAM" id="SSF81296">
    <property type="entry name" value="E set domains"/>
    <property type="match status" value="1"/>
</dbReference>
<evidence type="ECO:0000313" key="7">
    <source>
        <dbReference type="Proteomes" id="UP000518266"/>
    </source>
</evidence>
<comment type="similarity">
    <text evidence="1">Belongs to the arrestin family.</text>
</comment>
<evidence type="ECO:0000256" key="2">
    <source>
        <dbReference type="ARBA" id="ARBA00022771"/>
    </source>
</evidence>
<dbReference type="GO" id="GO:0002031">
    <property type="term" value="P:G protein-coupled receptor internalization"/>
    <property type="evidence" value="ECO:0007669"/>
    <property type="project" value="TreeGrafter"/>
</dbReference>
<dbReference type="InterPro" id="IPR011022">
    <property type="entry name" value="Arrestin_C-like"/>
</dbReference>
<keyword evidence="3" id="KW-0862">Zinc</keyword>
<dbReference type="GO" id="GO:0007165">
    <property type="term" value="P:signal transduction"/>
    <property type="evidence" value="ECO:0007669"/>
    <property type="project" value="InterPro"/>
</dbReference>
<proteinExistence type="inferred from homology"/>
<evidence type="ECO:0000259" key="5">
    <source>
        <dbReference type="PROSITE" id="PS50119"/>
    </source>
</evidence>
<keyword evidence="7" id="KW-1185">Reference proteome</keyword>
<comment type="caution">
    <text evidence="6">The sequence shown here is derived from an EMBL/GenBank/DDBJ whole genome shotgun (WGS) entry which is preliminary data.</text>
</comment>
<feature type="domain" description="B box-type" evidence="5">
    <location>
        <begin position="69"/>
        <end position="96"/>
    </location>
</feature>
<gene>
    <name evidence="6" type="ORF">F7725_010935</name>
</gene>
<dbReference type="Pfam" id="PF02752">
    <property type="entry name" value="Arrestin_C"/>
    <property type="match status" value="1"/>
</dbReference>
<dbReference type="GO" id="GO:0001917">
    <property type="term" value="C:photoreceptor inner segment"/>
    <property type="evidence" value="ECO:0007669"/>
    <property type="project" value="TreeGrafter"/>
</dbReference>
<dbReference type="PROSITE" id="PS50119">
    <property type="entry name" value="ZF_BBOX"/>
    <property type="match status" value="1"/>
</dbReference>
<dbReference type="SUPFAM" id="SSF57845">
    <property type="entry name" value="B-box zinc-binding domain"/>
    <property type="match status" value="1"/>
</dbReference>
<keyword evidence="2 4" id="KW-0479">Metal-binding</keyword>
<evidence type="ECO:0000256" key="4">
    <source>
        <dbReference type="PROSITE-ProRule" id="PRU00024"/>
    </source>
</evidence>
<dbReference type="InterPro" id="IPR000698">
    <property type="entry name" value="Arrestin"/>
</dbReference>
<accession>A0A7J5Z7E5</accession>
<dbReference type="OrthoDB" id="654191at2759"/>
<dbReference type="PANTHER" id="PTHR11792">
    <property type="entry name" value="ARRESTIN"/>
    <property type="match status" value="1"/>
</dbReference>
<dbReference type="InterPro" id="IPR000315">
    <property type="entry name" value="Znf_B-box"/>
</dbReference>
<organism evidence="6 7">
    <name type="scientific">Dissostichus mawsoni</name>
    <name type="common">Antarctic cod</name>
    <dbReference type="NCBI Taxonomy" id="36200"/>
    <lineage>
        <taxon>Eukaryota</taxon>
        <taxon>Metazoa</taxon>
        <taxon>Chordata</taxon>
        <taxon>Craniata</taxon>
        <taxon>Vertebrata</taxon>
        <taxon>Euteleostomi</taxon>
        <taxon>Actinopterygii</taxon>
        <taxon>Neopterygii</taxon>
        <taxon>Teleostei</taxon>
        <taxon>Neoteleostei</taxon>
        <taxon>Acanthomorphata</taxon>
        <taxon>Eupercaria</taxon>
        <taxon>Perciformes</taxon>
        <taxon>Notothenioidei</taxon>
        <taxon>Nototheniidae</taxon>
        <taxon>Dissostichus</taxon>
    </lineage>
</organism>
<dbReference type="SMART" id="SM01017">
    <property type="entry name" value="Arrestin_C"/>
    <property type="match status" value="1"/>
</dbReference>
<dbReference type="GO" id="GO:0007399">
    <property type="term" value="P:nervous system development"/>
    <property type="evidence" value="ECO:0007669"/>
    <property type="project" value="UniProtKB-ARBA"/>
</dbReference>
<dbReference type="PANTHER" id="PTHR11792:SF15">
    <property type="entry name" value="S-ARRESTIN"/>
    <property type="match status" value="1"/>
</dbReference>
<dbReference type="InterPro" id="IPR014752">
    <property type="entry name" value="Arrestin-like_C"/>
</dbReference>
<dbReference type="AlphaFoldDB" id="A0A7J5Z7E5"/>
<evidence type="ECO:0000313" key="6">
    <source>
        <dbReference type="EMBL" id="KAF3857734.1"/>
    </source>
</evidence>